<name>B7HEP2_BACC4</name>
<dbReference type="Pfam" id="PF14808">
    <property type="entry name" value="TMEM164"/>
    <property type="match status" value="1"/>
</dbReference>
<keyword evidence="1" id="KW-0472">Membrane</keyword>
<keyword evidence="1" id="KW-0812">Transmembrane</keyword>
<organism evidence="2 3">
    <name type="scientific">Bacillus cereus (strain B4264)</name>
    <dbReference type="NCBI Taxonomy" id="405532"/>
    <lineage>
        <taxon>Bacteria</taxon>
        <taxon>Bacillati</taxon>
        <taxon>Bacillota</taxon>
        <taxon>Bacilli</taxon>
        <taxon>Bacillales</taxon>
        <taxon>Bacillaceae</taxon>
        <taxon>Bacillus</taxon>
        <taxon>Bacillus cereus group</taxon>
    </lineage>
</organism>
<dbReference type="AlphaFoldDB" id="B7HEP2"/>
<evidence type="ECO:0000256" key="1">
    <source>
        <dbReference type="SAM" id="Phobius"/>
    </source>
</evidence>
<evidence type="ECO:0000313" key="2">
    <source>
        <dbReference type="EMBL" id="ACK62741.1"/>
    </source>
</evidence>
<feature type="transmembrane region" description="Helical" evidence="1">
    <location>
        <begin position="109"/>
        <end position="127"/>
    </location>
</feature>
<keyword evidence="1" id="KW-1133">Transmembrane helix</keyword>
<sequence>MEERRKEDYFSAHPLKPFIPYSRQHALILFIMLVGIFFLYQYQDVLRQSEWNITVRYAIAFLFIGSEIGLHMWEWKAGIFELATSLPFELCTISLLLASIMIVTKSYRIYEIVFFTGIIGASQAILTPNLQYAFPHFRFIEYFIAHILLIWAPLFMTWVEGYRPTLQSIKRTMIFLNILIPLVSFVNYKTGGNYMFLAHKPETASLLDMLGPHPYYIISLELAALIGCFILYMAFAKRERHAHKESLGS</sequence>
<dbReference type="NCBIfam" id="TIGR02206">
    <property type="entry name" value="intg_mem_TP0381"/>
    <property type="match status" value="1"/>
</dbReference>
<feature type="transmembrane region" description="Helical" evidence="1">
    <location>
        <begin position="215"/>
        <end position="235"/>
    </location>
</feature>
<dbReference type="HOGENOM" id="CLU_088526_0_1_9"/>
<feature type="transmembrane region" description="Helical" evidence="1">
    <location>
        <begin position="79"/>
        <end position="102"/>
    </location>
</feature>
<reference evidence="2 3" key="1">
    <citation type="submission" date="2008-10" db="EMBL/GenBank/DDBJ databases">
        <title>Genome sequence of Bacillus cereus B4264.</title>
        <authorList>
            <person name="Dodson R.J."/>
            <person name="Durkin A.S."/>
            <person name="Rosovitz M.J."/>
            <person name="Rasko D.A."/>
            <person name="Hoffmaster A."/>
            <person name="Ravel J."/>
            <person name="Sutton G."/>
        </authorList>
    </citation>
    <scope>NUCLEOTIDE SEQUENCE [LARGE SCALE GENOMIC DNA]</scope>
    <source>
        <strain evidence="2 3">B4264</strain>
    </source>
</reference>
<dbReference type="Proteomes" id="UP000007096">
    <property type="component" value="Chromosome"/>
</dbReference>
<feature type="transmembrane region" description="Helical" evidence="1">
    <location>
        <begin position="139"/>
        <end position="159"/>
    </location>
</feature>
<proteinExistence type="predicted"/>
<dbReference type="InterPro" id="IPR011737">
    <property type="entry name" value="CHP02206_TP0381"/>
</dbReference>
<feature type="transmembrane region" description="Helical" evidence="1">
    <location>
        <begin position="54"/>
        <end position="73"/>
    </location>
</feature>
<dbReference type="EMBL" id="CP001176">
    <property type="protein sequence ID" value="ACK62741.1"/>
    <property type="molecule type" value="Genomic_DNA"/>
</dbReference>
<protein>
    <submittedName>
        <fullName evidence="2">Putative ABC transporter, permease protein</fullName>
    </submittedName>
</protein>
<dbReference type="RefSeq" id="WP_000392732.1">
    <property type="nucleotide sequence ID" value="NC_011725.1"/>
</dbReference>
<feature type="transmembrane region" description="Helical" evidence="1">
    <location>
        <begin position="24"/>
        <end position="42"/>
    </location>
</feature>
<feature type="transmembrane region" description="Helical" evidence="1">
    <location>
        <begin position="171"/>
        <end position="188"/>
    </location>
</feature>
<dbReference type="KEGG" id="bcb:BCB4264_A0853"/>
<evidence type="ECO:0000313" key="3">
    <source>
        <dbReference type="Proteomes" id="UP000007096"/>
    </source>
</evidence>
<gene>
    <name evidence="2" type="ordered locus">BCB4264_A0853</name>
</gene>
<accession>B7HEP2</accession>